<sequence length="83" mass="9389">MYPLRRLFLVNLAAMRQSSDILDNVFDDRFSLLLELCDLSLQEFDFLGLICQSQCVESALLWWGSRDAGVSVGLISNCARSLE</sequence>
<comment type="caution">
    <text evidence="1">The sequence shown here is derived from an EMBL/GenBank/DDBJ whole genome shotgun (WGS) entry which is preliminary data.</text>
</comment>
<keyword evidence="2" id="KW-1185">Reference proteome</keyword>
<reference evidence="1" key="2">
    <citation type="submission" date="2022-01" db="EMBL/GenBank/DDBJ databases">
        <authorList>
            <person name="Yamashiro T."/>
            <person name="Shiraishi A."/>
            <person name="Satake H."/>
            <person name="Nakayama K."/>
        </authorList>
    </citation>
    <scope>NUCLEOTIDE SEQUENCE</scope>
</reference>
<evidence type="ECO:0000313" key="2">
    <source>
        <dbReference type="Proteomes" id="UP001151760"/>
    </source>
</evidence>
<reference evidence="1" key="1">
    <citation type="journal article" date="2022" name="Int. J. Mol. Sci.">
        <title>Draft Genome of Tanacetum Coccineum: Genomic Comparison of Closely Related Tanacetum-Family Plants.</title>
        <authorList>
            <person name="Yamashiro T."/>
            <person name="Shiraishi A."/>
            <person name="Nakayama K."/>
            <person name="Satake H."/>
        </authorList>
    </citation>
    <scope>NUCLEOTIDE SEQUENCE</scope>
</reference>
<evidence type="ECO:0000313" key="1">
    <source>
        <dbReference type="EMBL" id="GJT35806.1"/>
    </source>
</evidence>
<dbReference type="EMBL" id="BQNB010015081">
    <property type="protein sequence ID" value="GJT35806.1"/>
    <property type="molecule type" value="Genomic_DNA"/>
</dbReference>
<organism evidence="1 2">
    <name type="scientific">Tanacetum coccineum</name>
    <dbReference type="NCBI Taxonomy" id="301880"/>
    <lineage>
        <taxon>Eukaryota</taxon>
        <taxon>Viridiplantae</taxon>
        <taxon>Streptophyta</taxon>
        <taxon>Embryophyta</taxon>
        <taxon>Tracheophyta</taxon>
        <taxon>Spermatophyta</taxon>
        <taxon>Magnoliopsida</taxon>
        <taxon>eudicotyledons</taxon>
        <taxon>Gunneridae</taxon>
        <taxon>Pentapetalae</taxon>
        <taxon>asterids</taxon>
        <taxon>campanulids</taxon>
        <taxon>Asterales</taxon>
        <taxon>Asteraceae</taxon>
        <taxon>Asteroideae</taxon>
        <taxon>Anthemideae</taxon>
        <taxon>Anthemidinae</taxon>
        <taxon>Tanacetum</taxon>
    </lineage>
</organism>
<accession>A0ABQ5DC46</accession>
<gene>
    <name evidence="1" type="ORF">Tco_0926225</name>
</gene>
<dbReference type="Proteomes" id="UP001151760">
    <property type="component" value="Unassembled WGS sequence"/>
</dbReference>
<protein>
    <submittedName>
        <fullName evidence="1">Uncharacterized protein</fullName>
    </submittedName>
</protein>
<name>A0ABQ5DC46_9ASTR</name>
<proteinExistence type="predicted"/>